<keyword evidence="1" id="KW-0472">Membrane</keyword>
<protein>
    <submittedName>
        <fullName evidence="2">Uncharacterized protein</fullName>
    </submittedName>
</protein>
<dbReference type="Proteomes" id="UP000187012">
    <property type="component" value="Unassembled WGS sequence"/>
</dbReference>
<name>A0A1N7SFP0_9BURK</name>
<keyword evidence="1" id="KW-0812">Transmembrane</keyword>
<feature type="transmembrane region" description="Helical" evidence="1">
    <location>
        <begin position="80"/>
        <end position="98"/>
    </location>
</feature>
<accession>A0A1N7SFP0</accession>
<evidence type="ECO:0000313" key="3">
    <source>
        <dbReference type="Proteomes" id="UP000187012"/>
    </source>
</evidence>
<evidence type="ECO:0000313" key="2">
    <source>
        <dbReference type="EMBL" id="SIT46215.1"/>
    </source>
</evidence>
<proteinExistence type="predicted"/>
<keyword evidence="3" id="KW-1185">Reference proteome</keyword>
<dbReference type="EMBL" id="CYGX02000063">
    <property type="protein sequence ID" value="SIT46215.1"/>
    <property type="molecule type" value="Genomic_DNA"/>
</dbReference>
<dbReference type="STRING" id="1247936.BN2475_630056"/>
<gene>
    <name evidence="2" type="ORF">BN2475_630056</name>
</gene>
<reference evidence="2 3" key="1">
    <citation type="submission" date="2016-12" db="EMBL/GenBank/DDBJ databases">
        <authorList>
            <person name="Song W.-J."/>
            <person name="Kurnit D.M."/>
        </authorList>
    </citation>
    <scope>NUCLEOTIDE SEQUENCE [LARGE SCALE GENOMIC DNA]</scope>
    <source>
        <strain evidence="2 3">STM7296</strain>
    </source>
</reference>
<keyword evidence="1" id="KW-1133">Transmembrane helix</keyword>
<sequence length="126" mass="13950">MFGAHDYFGVQRVPRLGSSSVLGNRAYRPDSSARACLSRSLYLEDIGRRSRYGLDERAGRCFFVEALTCIHREHMLGNSLCFLACLVSFALILGTAATTRREAGSIHIGRSFSWRACIQRADATTA</sequence>
<organism evidence="2 3">
    <name type="scientific">Paraburkholderia ribeironis</name>
    <dbReference type="NCBI Taxonomy" id="1247936"/>
    <lineage>
        <taxon>Bacteria</taxon>
        <taxon>Pseudomonadati</taxon>
        <taxon>Pseudomonadota</taxon>
        <taxon>Betaproteobacteria</taxon>
        <taxon>Burkholderiales</taxon>
        <taxon>Burkholderiaceae</taxon>
        <taxon>Paraburkholderia</taxon>
    </lineage>
</organism>
<dbReference type="AlphaFoldDB" id="A0A1N7SFP0"/>
<evidence type="ECO:0000256" key="1">
    <source>
        <dbReference type="SAM" id="Phobius"/>
    </source>
</evidence>